<feature type="region of interest" description="Disordered" evidence="1">
    <location>
        <begin position="292"/>
        <end position="344"/>
    </location>
</feature>
<dbReference type="EMBL" id="FLRL01000021">
    <property type="protein sequence ID" value="SBT85730.1"/>
    <property type="molecule type" value="Genomic_DNA"/>
</dbReference>
<keyword evidence="4" id="KW-1185">Reference proteome</keyword>
<feature type="transmembrane region" description="Helical" evidence="2">
    <location>
        <begin position="411"/>
        <end position="434"/>
    </location>
</feature>
<dbReference type="OrthoDB" id="387669at2759"/>
<dbReference type="RefSeq" id="XP_028859075.1">
    <property type="nucleotide sequence ID" value="XM_029004522.1"/>
</dbReference>
<evidence type="ECO:0000256" key="1">
    <source>
        <dbReference type="SAM" id="MobiDB-lite"/>
    </source>
</evidence>
<sequence length="487" mass="56374">MSTSNDSSWDNILVGSLSYNIYNSFSNEVIGTNYDKYCNIFNNSHGSDDNEDYNLCKKIARNVDILSNYLNKIEYTSLCSHYRYWAYHNIKKVLGENTDNEKARDIIRKLKQAQNSIDEAYYSYYCRYNLKDNISQRLKEKLKEKHLHDYFNNYDSIKKYETCKSVNLEKYEKYLNYINNLHKKYRSEKDCCDGSWQYECLDYFRCADEFDPSKLLSALKSNGNKNCDNLKVLEKPLAFGNLGNPGNSQPDFRSSIYLVKCTDIINDRISDNNLIGGKIKCQVLPSSTASLNNPSSSFNHRPPDHVPFTIGGHIETPISTELGRDNQVSSGSSRSKNHLSNSHASDVIKDNSADRYTPCENLLLSRDASGKCIEPDVRKTNTIGVKLDVFAPGKKIKIRLNPNSYMFKNKFFRGGITFSLIMGIILTIFLFYKFTPFGRCFHKKVSRKKRIDDYYDDPYMRQFIIRAPKSTKRRTGNRGLQFSYYSR</sequence>
<gene>
    <name evidence="3" type="primary">PmUG01_00055200</name>
    <name evidence="3" type="ORF">PMUG01_00055200</name>
</gene>
<dbReference type="KEGG" id="pmal:PMUG01_00055200"/>
<proteinExistence type="predicted"/>
<keyword evidence="2" id="KW-0812">Transmembrane</keyword>
<feature type="compositionally biased region" description="Polar residues" evidence="1">
    <location>
        <begin position="326"/>
        <end position="344"/>
    </location>
</feature>
<keyword evidence="2" id="KW-0472">Membrane</keyword>
<dbReference type="GeneID" id="39866015"/>
<dbReference type="InterPro" id="IPR008780">
    <property type="entry name" value="Plasmodium_Vir"/>
</dbReference>
<accession>A0A1D3JHG7</accession>
<dbReference type="VEuPathDB" id="PlasmoDB:PmUG01_00055200"/>
<dbReference type="AlphaFoldDB" id="A0A1D3JHG7"/>
<evidence type="ECO:0000256" key="2">
    <source>
        <dbReference type="SAM" id="Phobius"/>
    </source>
</evidence>
<evidence type="ECO:0000313" key="3">
    <source>
        <dbReference type="EMBL" id="SBT85730.1"/>
    </source>
</evidence>
<organism evidence="3 4">
    <name type="scientific">Plasmodium malariae</name>
    <dbReference type="NCBI Taxonomy" id="5858"/>
    <lineage>
        <taxon>Eukaryota</taxon>
        <taxon>Sar</taxon>
        <taxon>Alveolata</taxon>
        <taxon>Apicomplexa</taxon>
        <taxon>Aconoidasida</taxon>
        <taxon>Haemosporida</taxon>
        <taxon>Plasmodiidae</taxon>
        <taxon>Plasmodium</taxon>
        <taxon>Plasmodium (Plasmodium)</taxon>
    </lineage>
</organism>
<protein>
    <submittedName>
        <fullName evidence="3">PIR protein</fullName>
    </submittedName>
</protein>
<reference evidence="3 4" key="1">
    <citation type="submission" date="2016-06" db="EMBL/GenBank/DDBJ databases">
        <authorList>
            <consortium name="Pathogen Informatics"/>
        </authorList>
    </citation>
    <scope>NUCLEOTIDE SEQUENCE [LARGE SCALE GENOMIC DNA]</scope>
</reference>
<dbReference type="Pfam" id="PF05795">
    <property type="entry name" value="Plasmodium_Vir"/>
    <property type="match status" value="1"/>
</dbReference>
<name>A0A1D3JHG7_PLAMA</name>
<evidence type="ECO:0000313" key="4">
    <source>
        <dbReference type="Proteomes" id="UP000219813"/>
    </source>
</evidence>
<keyword evidence="2" id="KW-1133">Transmembrane helix</keyword>
<dbReference type="Proteomes" id="UP000219813">
    <property type="component" value="Unassembled WGS sequence"/>
</dbReference>